<feature type="domain" description="Multidrug resistance protein MdtA-like barrel-sandwich hybrid" evidence="5">
    <location>
        <begin position="96"/>
        <end position="215"/>
    </location>
</feature>
<keyword evidence="3" id="KW-0813">Transport</keyword>
<dbReference type="InterPro" id="IPR058792">
    <property type="entry name" value="Beta-barrel_RND_2"/>
</dbReference>
<dbReference type="Pfam" id="PF25967">
    <property type="entry name" value="RND-MFP_C"/>
    <property type="match status" value="1"/>
</dbReference>
<feature type="domain" description="Multidrug resistance protein MdtA-like C-terminal permuted SH3" evidence="7">
    <location>
        <begin position="313"/>
        <end position="366"/>
    </location>
</feature>
<keyword evidence="9" id="KW-1185">Reference proteome</keyword>
<reference evidence="8 9" key="1">
    <citation type="submission" date="2020-08" db="EMBL/GenBank/DDBJ databases">
        <title>Genomic Encyclopedia of Type Strains, Phase IV (KMG-IV): sequencing the most valuable type-strain genomes for metagenomic binning, comparative biology and taxonomic classification.</title>
        <authorList>
            <person name="Goeker M."/>
        </authorList>
    </citation>
    <scope>NUCLEOTIDE SEQUENCE [LARGE SCALE GENOMIC DNA]</scope>
    <source>
        <strain evidence="8 9">DSM 29853</strain>
    </source>
</reference>
<evidence type="ECO:0000259" key="7">
    <source>
        <dbReference type="Pfam" id="PF25967"/>
    </source>
</evidence>
<dbReference type="PANTHER" id="PTHR30469">
    <property type="entry name" value="MULTIDRUG RESISTANCE PROTEIN MDTA"/>
    <property type="match status" value="1"/>
</dbReference>
<sequence>MRIAKQLALSLAVLVVGGAVAVWYTPEGAALLARASGKPAAGQGEGAAAGRGQGAGGQGQGQGRRADGPPLVVVAAVTEGVANARLDAIGTGQALNSVTVMPQGSGVVTRLDVKPGDKVKAGQLLGQLDNQAELLARDKAAVTLKGSLETKKTYEGSNASITRLQQFTAGVTAEEAQLELNIAETNLKRRDILAPADGVAGIVQVSMGAYVTPSTPIVVIDDRSSLLVDFYVPEHFVSFLKPGMALEARTIAFPGEVFKGEIAALDNQMDAVSRTIRVRARIDNGDDRLRGGMSFTVTLRFEGERYPAVDPLAVQWDGEGAYVWRLGEGDKAEKVRGSVVQRDADRVLFKADIKPGDRLVTEGVQRLRPGMAVRVDNGGAGA</sequence>
<evidence type="ECO:0000259" key="5">
    <source>
        <dbReference type="Pfam" id="PF25917"/>
    </source>
</evidence>
<dbReference type="Gene3D" id="2.40.50.100">
    <property type="match status" value="1"/>
</dbReference>
<name>A0A7W6J2H6_9HYPH</name>
<dbReference type="EMBL" id="JACIEZ010000001">
    <property type="protein sequence ID" value="MBB4063581.1"/>
    <property type="molecule type" value="Genomic_DNA"/>
</dbReference>
<dbReference type="InterPro" id="IPR006143">
    <property type="entry name" value="RND_pump_MFP"/>
</dbReference>
<dbReference type="Gene3D" id="2.40.420.20">
    <property type="match status" value="1"/>
</dbReference>
<feature type="region of interest" description="Disordered" evidence="4">
    <location>
        <begin position="42"/>
        <end position="67"/>
    </location>
</feature>
<evidence type="ECO:0000256" key="3">
    <source>
        <dbReference type="ARBA" id="ARBA00022448"/>
    </source>
</evidence>
<dbReference type="Gene3D" id="2.40.30.170">
    <property type="match status" value="1"/>
</dbReference>
<comment type="similarity">
    <text evidence="2">Belongs to the membrane fusion protein (MFP) (TC 8.A.1) family.</text>
</comment>
<feature type="domain" description="CusB-like beta-barrel" evidence="6">
    <location>
        <begin position="228"/>
        <end position="300"/>
    </location>
</feature>
<proteinExistence type="inferred from homology"/>
<comment type="caution">
    <text evidence="8">The sequence shown here is derived from an EMBL/GenBank/DDBJ whole genome shotgun (WGS) entry which is preliminary data.</text>
</comment>
<dbReference type="Gene3D" id="1.10.287.470">
    <property type="entry name" value="Helix hairpin bin"/>
    <property type="match status" value="1"/>
</dbReference>
<organism evidence="8 9">
    <name type="scientific">Gellertiella hungarica</name>
    <dbReference type="NCBI Taxonomy" id="1572859"/>
    <lineage>
        <taxon>Bacteria</taxon>
        <taxon>Pseudomonadati</taxon>
        <taxon>Pseudomonadota</taxon>
        <taxon>Alphaproteobacteria</taxon>
        <taxon>Hyphomicrobiales</taxon>
        <taxon>Rhizobiaceae</taxon>
        <taxon>Gellertiella</taxon>
    </lineage>
</organism>
<feature type="compositionally biased region" description="Gly residues" evidence="4">
    <location>
        <begin position="43"/>
        <end position="62"/>
    </location>
</feature>
<dbReference type="InterPro" id="IPR058627">
    <property type="entry name" value="MdtA-like_C"/>
</dbReference>
<dbReference type="Pfam" id="PF25954">
    <property type="entry name" value="Beta-barrel_RND_2"/>
    <property type="match status" value="1"/>
</dbReference>
<evidence type="ECO:0000313" key="8">
    <source>
        <dbReference type="EMBL" id="MBB4063581.1"/>
    </source>
</evidence>
<protein>
    <submittedName>
        <fullName evidence="8">RND family efflux transporter MFP subunit</fullName>
    </submittedName>
</protein>
<dbReference type="AlphaFoldDB" id="A0A7W6J2H6"/>
<evidence type="ECO:0000259" key="6">
    <source>
        <dbReference type="Pfam" id="PF25954"/>
    </source>
</evidence>
<dbReference type="NCBIfam" id="TIGR01730">
    <property type="entry name" value="RND_mfp"/>
    <property type="match status" value="1"/>
</dbReference>
<dbReference type="GO" id="GO:0015562">
    <property type="term" value="F:efflux transmembrane transporter activity"/>
    <property type="evidence" value="ECO:0007669"/>
    <property type="project" value="TreeGrafter"/>
</dbReference>
<dbReference type="SUPFAM" id="SSF111369">
    <property type="entry name" value="HlyD-like secretion proteins"/>
    <property type="match status" value="1"/>
</dbReference>
<dbReference type="Proteomes" id="UP000528286">
    <property type="component" value="Unassembled WGS sequence"/>
</dbReference>
<comment type="subcellular location">
    <subcellularLocation>
        <location evidence="1">Cell envelope</location>
    </subcellularLocation>
</comment>
<dbReference type="GO" id="GO:1990281">
    <property type="term" value="C:efflux pump complex"/>
    <property type="evidence" value="ECO:0007669"/>
    <property type="project" value="TreeGrafter"/>
</dbReference>
<evidence type="ECO:0000256" key="2">
    <source>
        <dbReference type="ARBA" id="ARBA00009477"/>
    </source>
</evidence>
<dbReference type="Pfam" id="PF25917">
    <property type="entry name" value="BSH_RND"/>
    <property type="match status" value="1"/>
</dbReference>
<evidence type="ECO:0000313" key="9">
    <source>
        <dbReference type="Proteomes" id="UP000528286"/>
    </source>
</evidence>
<dbReference type="FunFam" id="2.40.30.170:FF:000010">
    <property type="entry name" value="Efflux RND transporter periplasmic adaptor subunit"/>
    <property type="match status" value="1"/>
</dbReference>
<accession>A0A7W6J2H6</accession>
<dbReference type="InterPro" id="IPR058625">
    <property type="entry name" value="MdtA-like_BSH"/>
</dbReference>
<evidence type="ECO:0000256" key="4">
    <source>
        <dbReference type="SAM" id="MobiDB-lite"/>
    </source>
</evidence>
<dbReference type="RefSeq" id="WP_183364761.1">
    <property type="nucleotide sequence ID" value="NZ_JACIEZ010000001.1"/>
</dbReference>
<gene>
    <name evidence="8" type="ORF">GGR23_000742</name>
</gene>
<dbReference type="PANTHER" id="PTHR30469:SF11">
    <property type="entry name" value="BLL4320 PROTEIN"/>
    <property type="match status" value="1"/>
</dbReference>
<evidence type="ECO:0000256" key="1">
    <source>
        <dbReference type="ARBA" id="ARBA00004196"/>
    </source>
</evidence>